<comment type="subcellular location">
    <subcellularLocation>
        <location evidence="1">Membrane</location>
    </subcellularLocation>
    <subcellularLocation>
        <location evidence="5">Mitochondrion inner membrane</location>
        <topology evidence="5">Multi-pass membrane protein</topology>
    </subcellularLocation>
</comment>
<evidence type="ECO:0000313" key="6">
    <source>
        <dbReference type="EMBL" id="KAK7695179.1"/>
    </source>
</evidence>
<evidence type="ECO:0000256" key="2">
    <source>
        <dbReference type="ARBA" id="ARBA00022692"/>
    </source>
</evidence>
<feature type="transmembrane region" description="Helical" evidence="5">
    <location>
        <begin position="272"/>
        <end position="290"/>
    </location>
</feature>
<keyword evidence="5" id="KW-0496">Mitochondrion</keyword>
<name>A0AAW0GVE4_9APHY</name>
<dbReference type="PROSITE" id="PS50895">
    <property type="entry name" value="SURF1"/>
    <property type="match status" value="1"/>
</dbReference>
<reference evidence="6 7" key="1">
    <citation type="submission" date="2022-09" db="EMBL/GenBank/DDBJ databases">
        <authorList>
            <person name="Palmer J.M."/>
        </authorList>
    </citation>
    <scope>NUCLEOTIDE SEQUENCE [LARGE SCALE GENOMIC DNA]</scope>
    <source>
        <strain evidence="6 7">DSM 7382</strain>
    </source>
</reference>
<comment type="similarity">
    <text evidence="5">Belongs to the SURF1 family.</text>
</comment>
<dbReference type="GO" id="GO:0005743">
    <property type="term" value="C:mitochondrial inner membrane"/>
    <property type="evidence" value="ECO:0007669"/>
    <property type="project" value="UniProtKB-SubCell"/>
</dbReference>
<gene>
    <name evidence="6" type="ORF">QCA50_002369</name>
</gene>
<dbReference type="PANTHER" id="PTHR23427:SF2">
    <property type="entry name" value="SURFEIT LOCUS PROTEIN 1"/>
    <property type="match status" value="1"/>
</dbReference>
<protein>
    <recommendedName>
        <fullName evidence="5">SURF1-like protein</fullName>
    </recommendedName>
</protein>
<evidence type="ECO:0000256" key="4">
    <source>
        <dbReference type="ARBA" id="ARBA00023136"/>
    </source>
</evidence>
<evidence type="ECO:0000313" key="7">
    <source>
        <dbReference type="Proteomes" id="UP001385951"/>
    </source>
</evidence>
<evidence type="ECO:0000256" key="1">
    <source>
        <dbReference type="ARBA" id="ARBA00004370"/>
    </source>
</evidence>
<evidence type="ECO:0000256" key="3">
    <source>
        <dbReference type="ARBA" id="ARBA00022989"/>
    </source>
</evidence>
<keyword evidence="4 5" id="KW-0472">Membrane</keyword>
<keyword evidence="7" id="KW-1185">Reference proteome</keyword>
<comment type="caution">
    <text evidence="6">The sequence shown here is derived from an EMBL/GenBank/DDBJ whole genome shotgun (WGS) entry which is preliminary data.</text>
</comment>
<feature type="transmembrane region" description="Helical" evidence="5">
    <location>
        <begin position="57"/>
        <end position="78"/>
    </location>
</feature>
<dbReference type="EMBL" id="JASBNA010000002">
    <property type="protein sequence ID" value="KAK7695179.1"/>
    <property type="molecule type" value="Genomic_DNA"/>
</dbReference>
<proteinExistence type="inferred from homology"/>
<comment type="function">
    <text evidence="5">Probably involved in the biogenesis of the COX complex.</text>
</comment>
<keyword evidence="5" id="KW-0999">Mitochondrion inner membrane</keyword>
<evidence type="ECO:0000256" key="5">
    <source>
        <dbReference type="RuleBase" id="RU363076"/>
    </source>
</evidence>
<dbReference type="CDD" id="cd06662">
    <property type="entry name" value="SURF1"/>
    <property type="match status" value="1"/>
</dbReference>
<accession>A0AAW0GVE4</accession>
<sequence length="301" mass="34325">MSSFLRQASSRRSIWGTLRQDLFSKRPFQSTCRRAESTASTASNSGNTQYKAKKHSLLSPTMILLGFVPIFTFALGTWQVQRLKWKIDLIDELEEKLQRDPLILPRHINLSVVPDFAYRKVLLKGKFDYTHAMLVGPRVRDGTHGYHLVVPLVRSDGSTVLVDRGFISQEVGESNTWSRENEEVFVLGMLRTTQVRNRFTPDNHPEKGEWYWSDVPSMAEYSGGEKANVQPVYIEEIFEGHEGEASTRLSRGIPVGRAPAVDVRNSHASYVVTWYSLSALTTAMFVRLLLKQRRARARLPR</sequence>
<keyword evidence="3 5" id="KW-1133">Transmembrane helix</keyword>
<dbReference type="Proteomes" id="UP001385951">
    <property type="component" value="Unassembled WGS sequence"/>
</dbReference>
<organism evidence="6 7">
    <name type="scientific">Cerrena zonata</name>
    <dbReference type="NCBI Taxonomy" id="2478898"/>
    <lineage>
        <taxon>Eukaryota</taxon>
        <taxon>Fungi</taxon>
        <taxon>Dikarya</taxon>
        <taxon>Basidiomycota</taxon>
        <taxon>Agaricomycotina</taxon>
        <taxon>Agaricomycetes</taxon>
        <taxon>Polyporales</taxon>
        <taxon>Cerrenaceae</taxon>
        <taxon>Cerrena</taxon>
    </lineage>
</organism>
<dbReference type="Pfam" id="PF02104">
    <property type="entry name" value="SURF1"/>
    <property type="match status" value="1"/>
</dbReference>
<keyword evidence="2 5" id="KW-0812">Transmembrane</keyword>
<dbReference type="PANTHER" id="PTHR23427">
    <property type="entry name" value="SURFEIT LOCUS PROTEIN"/>
    <property type="match status" value="1"/>
</dbReference>
<dbReference type="InterPro" id="IPR002994">
    <property type="entry name" value="Surf1/Shy1"/>
</dbReference>
<dbReference type="InterPro" id="IPR045214">
    <property type="entry name" value="Surf1/Surf4"/>
</dbReference>
<dbReference type="AlphaFoldDB" id="A0AAW0GVE4"/>
<dbReference type="GO" id="GO:0033617">
    <property type="term" value="P:mitochondrial respiratory chain complex IV assembly"/>
    <property type="evidence" value="ECO:0007669"/>
    <property type="project" value="TreeGrafter"/>
</dbReference>